<comment type="caution">
    <text evidence="2">The sequence shown here is derived from an EMBL/GenBank/DDBJ whole genome shotgun (WGS) entry which is preliminary data.</text>
</comment>
<accession>A0A3S5CQD1</accession>
<evidence type="ECO:0000313" key="2">
    <source>
        <dbReference type="EMBL" id="VEL39621.1"/>
    </source>
</evidence>
<feature type="compositionally biased region" description="Acidic residues" evidence="1">
    <location>
        <begin position="1"/>
        <end position="10"/>
    </location>
</feature>
<reference evidence="2" key="1">
    <citation type="submission" date="2018-11" db="EMBL/GenBank/DDBJ databases">
        <authorList>
            <consortium name="Pathogen Informatics"/>
        </authorList>
    </citation>
    <scope>NUCLEOTIDE SEQUENCE</scope>
</reference>
<organism evidence="2 3">
    <name type="scientific">Protopolystoma xenopodis</name>
    <dbReference type="NCBI Taxonomy" id="117903"/>
    <lineage>
        <taxon>Eukaryota</taxon>
        <taxon>Metazoa</taxon>
        <taxon>Spiralia</taxon>
        <taxon>Lophotrochozoa</taxon>
        <taxon>Platyhelminthes</taxon>
        <taxon>Monogenea</taxon>
        <taxon>Polyopisthocotylea</taxon>
        <taxon>Polystomatidea</taxon>
        <taxon>Polystomatidae</taxon>
        <taxon>Protopolystoma</taxon>
    </lineage>
</organism>
<dbReference type="AlphaFoldDB" id="A0A3S5CQD1"/>
<feature type="region of interest" description="Disordered" evidence="1">
    <location>
        <begin position="1"/>
        <end position="21"/>
    </location>
</feature>
<evidence type="ECO:0000313" key="3">
    <source>
        <dbReference type="Proteomes" id="UP000784294"/>
    </source>
</evidence>
<name>A0A3S5CQD1_9PLAT</name>
<dbReference type="EMBL" id="CAAALY010261963">
    <property type="protein sequence ID" value="VEL39621.1"/>
    <property type="molecule type" value="Genomic_DNA"/>
</dbReference>
<proteinExistence type="predicted"/>
<keyword evidence="3" id="KW-1185">Reference proteome</keyword>
<gene>
    <name evidence="2" type="ORF">PXEA_LOCUS33061</name>
</gene>
<protein>
    <submittedName>
        <fullName evidence="2">Uncharacterized protein</fullName>
    </submittedName>
</protein>
<evidence type="ECO:0000256" key="1">
    <source>
        <dbReference type="SAM" id="MobiDB-lite"/>
    </source>
</evidence>
<dbReference type="Proteomes" id="UP000784294">
    <property type="component" value="Unassembled WGS sequence"/>
</dbReference>
<sequence>MNPDLLETDLGEVNVPPSSARSMIGGEAEVTIEFSTGRGLPAATAGEEKIREIRFIKPDSSLEDVSWADLNILDCEERWPGISAPDSAASGGASVVK</sequence>